<sequence length="72" mass="8301">MPFYIVNRNPQSTGEHEVHRNDCTCSHMPTPSNRIDLGFHYNCQGAIIEAKRRFPGHQFDGCYYCSNACHAR</sequence>
<dbReference type="OrthoDB" id="47198at2"/>
<gene>
    <name evidence="1" type="ORF">C8D97_10746</name>
</gene>
<protein>
    <submittedName>
        <fullName evidence="1">Uncharacterized protein</fullName>
    </submittedName>
</protein>
<dbReference type="EMBL" id="QGGU01000007">
    <property type="protein sequence ID" value="PWK49885.1"/>
    <property type="molecule type" value="Genomic_DNA"/>
</dbReference>
<organism evidence="1 2">
    <name type="scientific">Pleionea mediterranea</name>
    <dbReference type="NCBI Taxonomy" id="523701"/>
    <lineage>
        <taxon>Bacteria</taxon>
        <taxon>Pseudomonadati</taxon>
        <taxon>Pseudomonadota</taxon>
        <taxon>Gammaproteobacteria</taxon>
        <taxon>Oceanospirillales</taxon>
        <taxon>Pleioneaceae</taxon>
        <taxon>Pleionea</taxon>
    </lineage>
</organism>
<evidence type="ECO:0000313" key="1">
    <source>
        <dbReference type="EMBL" id="PWK49885.1"/>
    </source>
</evidence>
<keyword evidence="2" id="KW-1185">Reference proteome</keyword>
<reference evidence="1 2" key="1">
    <citation type="submission" date="2018-05" db="EMBL/GenBank/DDBJ databases">
        <title>Genomic Encyclopedia of Type Strains, Phase IV (KMG-IV): sequencing the most valuable type-strain genomes for metagenomic binning, comparative biology and taxonomic classification.</title>
        <authorList>
            <person name="Goeker M."/>
        </authorList>
    </citation>
    <scope>NUCLEOTIDE SEQUENCE [LARGE SCALE GENOMIC DNA]</scope>
    <source>
        <strain evidence="1 2">DSM 25350</strain>
    </source>
</reference>
<comment type="caution">
    <text evidence="1">The sequence shown here is derived from an EMBL/GenBank/DDBJ whole genome shotgun (WGS) entry which is preliminary data.</text>
</comment>
<evidence type="ECO:0000313" key="2">
    <source>
        <dbReference type="Proteomes" id="UP000245790"/>
    </source>
</evidence>
<accession>A0A316FNU3</accession>
<dbReference type="Proteomes" id="UP000245790">
    <property type="component" value="Unassembled WGS sequence"/>
</dbReference>
<name>A0A316FNU3_9GAMM</name>
<proteinExistence type="predicted"/>
<dbReference type="AlphaFoldDB" id="A0A316FNU3"/>